<feature type="non-terminal residue" evidence="1">
    <location>
        <position position="49"/>
    </location>
</feature>
<protein>
    <submittedName>
        <fullName evidence="1">Uncharacterized protein</fullName>
    </submittedName>
</protein>
<reference evidence="1" key="1">
    <citation type="journal article" date="2015" name="Nature">
        <title>Complex archaea that bridge the gap between prokaryotes and eukaryotes.</title>
        <authorList>
            <person name="Spang A."/>
            <person name="Saw J.H."/>
            <person name="Jorgensen S.L."/>
            <person name="Zaremba-Niedzwiedzka K."/>
            <person name="Martijn J."/>
            <person name="Lind A.E."/>
            <person name="van Eijk R."/>
            <person name="Schleper C."/>
            <person name="Guy L."/>
            <person name="Ettema T.J."/>
        </authorList>
    </citation>
    <scope>NUCLEOTIDE SEQUENCE</scope>
</reference>
<dbReference type="AlphaFoldDB" id="A0A0F9F100"/>
<evidence type="ECO:0000313" key="1">
    <source>
        <dbReference type="EMBL" id="KKL72126.1"/>
    </source>
</evidence>
<dbReference type="EMBL" id="LAZR01025367">
    <property type="protein sequence ID" value="KKL72126.1"/>
    <property type="molecule type" value="Genomic_DNA"/>
</dbReference>
<comment type="caution">
    <text evidence="1">The sequence shown here is derived from an EMBL/GenBank/DDBJ whole genome shotgun (WGS) entry which is preliminary data.</text>
</comment>
<accession>A0A0F9F100</accession>
<proteinExistence type="predicted"/>
<gene>
    <name evidence="1" type="ORF">LCGC14_2087990</name>
</gene>
<name>A0A0F9F100_9ZZZZ</name>
<organism evidence="1">
    <name type="scientific">marine sediment metagenome</name>
    <dbReference type="NCBI Taxonomy" id="412755"/>
    <lineage>
        <taxon>unclassified sequences</taxon>
        <taxon>metagenomes</taxon>
        <taxon>ecological metagenomes</taxon>
    </lineage>
</organism>
<sequence length="49" mass="5129">MTTQTDKLTVRLTDPHAFAVTSAGGGVPVFEVDTLTRALKVSGRILLSG</sequence>